<dbReference type="Proteomes" id="UP000261540">
    <property type="component" value="Unplaced"/>
</dbReference>
<dbReference type="GO" id="GO:0038187">
    <property type="term" value="F:pattern recognition receptor activity"/>
    <property type="evidence" value="ECO:0007669"/>
    <property type="project" value="TreeGrafter"/>
</dbReference>
<dbReference type="PANTHER" id="PTHR47410">
    <property type="entry name" value="TOLL-LIKE RECEPTOR 7-RELATED"/>
    <property type="match status" value="1"/>
</dbReference>
<dbReference type="AlphaFoldDB" id="A0A3B3SM65"/>
<keyword evidence="5" id="KW-0812">Transmembrane</keyword>
<dbReference type="GO" id="GO:0045087">
    <property type="term" value="P:innate immune response"/>
    <property type="evidence" value="ECO:0007669"/>
    <property type="project" value="UniProtKB-KW"/>
</dbReference>
<evidence type="ECO:0000256" key="10">
    <source>
        <dbReference type="ARBA" id="ARBA00022989"/>
    </source>
</evidence>
<dbReference type="Gene3D" id="3.40.50.10140">
    <property type="entry name" value="Toll/interleukin-1 receptor homology (TIR) domain"/>
    <property type="match status" value="1"/>
</dbReference>
<proteinExistence type="inferred from homology"/>
<keyword evidence="14" id="KW-0395">Inflammatory response</keyword>
<dbReference type="STRING" id="1676925.ENSPKIP00000031136"/>
<dbReference type="SMART" id="SM00365">
    <property type="entry name" value="LRR_SD22"/>
    <property type="match status" value="7"/>
</dbReference>
<dbReference type="GO" id="GO:0051607">
    <property type="term" value="P:defense response to virus"/>
    <property type="evidence" value="ECO:0007669"/>
    <property type="project" value="TreeGrafter"/>
</dbReference>
<keyword evidence="19" id="KW-1185">Reference proteome</keyword>
<evidence type="ECO:0000313" key="18">
    <source>
        <dbReference type="Ensembl" id="ENSPKIP00000031136.1"/>
    </source>
</evidence>
<keyword evidence="11" id="KW-0472">Membrane</keyword>
<dbReference type="InterPro" id="IPR032675">
    <property type="entry name" value="LRR_dom_sf"/>
</dbReference>
<comment type="similarity">
    <text evidence="2">Belongs to the Toll-like receptor family.</text>
</comment>
<evidence type="ECO:0000256" key="7">
    <source>
        <dbReference type="ARBA" id="ARBA00022737"/>
    </source>
</evidence>
<keyword evidence="13" id="KW-0325">Glycoprotein</keyword>
<evidence type="ECO:0000256" key="12">
    <source>
        <dbReference type="ARBA" id="ARBA00023170"/>
    </source>
</evidence>
<dbReference type="GO" id="GO:0007249">
    <property type="term" value="P:canonical NF-kappaB signal transduction"/>
    <property type="evidence" value="ECO:0007669"/>
    <property type="project" value="TreeGrafter"/>
</dbReference>
<feature type="chain" id="PRO_5017289454" evidence="16">
    <location>
        <begin position="19"/>
        <end position="1023"/>
    </location>
</feature>
<evidence type="ECO:0000256" key="14">
    <source>
        <dbReference type="ARBA" id="ARBA00023198"/>
    </source>
</evidence>
<accession>A0A3B3SM65</accession>
<feature type="domain" description="TIR" evidence="17">
    <location>
        <begin position="857"/>
        <end position="1001"/>
    </location>
</feature>
<dbReference type="InterPro" id="IPR001611">
    <property type="entry name" value="Leu-rich_rpt"/>
</dbReference>
<dbReference type="SUPFAM" id="SSF52058">
    <property type="entry name" value="L domain-like"/>
    <property type="match status" value="2"/>
</dbReference>
<dbReference type="SMART" id="SM00082">
    <property type="entry name" value="LRRCT"/>
    <property type="match status" value="1"/>
</dbReference>
<evidence type="ECO:0000259" key="17">
    <source>
        <dbReference type="PROSITE" id="PS50104"/>
    </source>
</evidence>
<dbReference type="PROSITE" id="PS50104">
    <property type="entry name" value="TIR"/>
    <property type="match status" value="1"/>
</dbReference>
<dbReference type="GO" id="GO:0005886">
    <property type="term" value="C:plasma membrane"/>
    <property type="evidence" value="ECO:0007669"/>
    <property type="project" value="TreeGrafter"/>
</dbReference>
<keyword evidence="10" id="KW-1133">Transmembrane helix</keyword>
<dbReference type="PRINTS" id="PR01537">
    <property type="entry name" value="INTRLKN1R1F"/>
</dbReference>
<keyword evidence="6 16" id="KW-0732">Signal</keyword>
<dbReference type="GeneTree" id="ENSGT00940000160879"/>
<evidence type="ECO:0000256" key="6">
    <source>
        <dbReference type="ARBA" id="ARBA00022729"/>
    </source>
</evidence>
<evidence type="ECO:0000256" key="4">
    <source>
        <dbReference type="ARBA" id="ARBA00022614"/>
    </source>
</evidence>
<dbReference type="GO" id="GO:0002224">
    <property type="term" value="P:toll-like receptor signaling pathway"/>
    <property type="evidence" value="ECO:0007669"/>
    <property type="project" value="TreeGrafter"/>
</dbReference>
<keyword evidence="12" id="KW-0675">Receptor</keyword>
<keyword evidence="4" id="KW-0433">Leucine-rich repeat</keyword>
<dbReference type="InterPro" id="IPR035897">
    <property type="entry name" value="Toll_tir_struct_dom_sf"/>
</dbReference>
<evidence type="ECO:0000256" key="13">
    <source>
        <dbReference type="ARBA" id="ARBA00023180"/>
    </source>
</evidence>
<name>A0A3B3SM65_9TELE</name>
<dbReference type="InterPro" id="IPR000483">
    <property type="entry name" value="Cys-rich_flank_reg_C"/>
</dbReference>
<dbReference type="InterPro" id="IPR000157">
    <property type="entry name" value="TIR_dom"/>
</dbReference>
<keyword evidence="7" id="KW-0677">Repeat</keyword>
<dbReference type="SUPFAM" id="SSF52200">
    <property type="entry name" value="Toll/Interleukin receptor TIR domain"/>
    <property type="match status" value="1"/>
</dbReference>
<evidence type="ECO:0000256" key="9">
    <source>
        <dbReference type="ARBA" id="ARBA00022859"/>
    </source>
</evidence>
<evidence type="ECO:0000256" key="11">
    <source>
        <dbReference type="ARBA" id="ARBA00023136"/>
    </source>
</evidence>
<dbReference type="Pfam" id="PF01582">
    <property type="entry name" value="TIR"/>
    <property type="match status" value="1"/>
</dbReference>
<dbReference type="Ensembl" id="ENSPKIT00000011977.1">
    <property type="protein sequence ID" value="ENSPKIP00000031136.1"/>
    <property type="gene ID" value="ENSPKIG00000011748.1"/>
</dbReference>
<protein>
    <submittedName>
        <fullName evidence="18">Toll like receptor 8</fullName>
    </submittedName>
</protein>
<dbReference type="GO" id="GO:0032755">
    <property type="term" value="P:positive regulation of interleukin-6 production"/>
    <property type="evidence" value="ECO:0007669"/>
    <property type="project" value="TreeGrafter"/>
</dbReference>
<dbReference type="FunFam" id="3.80.10.10:FF:000037">
    <property type="entry name" value="Toll-like receptor 7"/>
    <property type="match status" value="1"/>
</dbReference>
<feature type="signal peptide" evidence="16">
    <location>
        <begin position="1"/>
        <end position="18"/>
    </location>
</feature>
<reference evidence="18" key="2">
    <citation type="submission" date="2025-09" db="UniProtKB">
        <authorList>
            <consortium name="Ensembl"/>
        </authorList>
    </citation>
    <scope>IDENTIFICATION</scope>
</reference>
<dbReference type="Pfam" id="PF00560">
    <property type="entry name" value="LRR_1"/>
    <property type="match status" value="1"/>
</dbReference>
<organism evidence="18 19">
    <name type="scientific">Paramormyrops kingsleyae</name>
    <dbReference type="NCBI Taxonomy" id="1676925"/>
    <lineage>
        <taxon>Eukaryota</taxon>
        <taxon>Metazoa</taxon>
        <taxon>Chordata</taxon>
        <taxon>Craniata</taxon>
        <taxon>Vertebrata</taxon>
        <taxon>Euteleostomi</taxon>
        <taxon>Actinopterygii</taxon>
        <taxon>Neopterygii</taxon>
        <taxon>Teleostei</taxon>
        <taxon>Osteoglossocephala</taxon>
        <taxon>Osteoglossomorpha</taxon>
        <taxon>Osteoglossiformes</taxon>
        <taxon>Mormyridae</taxon>
        <taxon>Paramormyrops</taxon>
    </lineage>
</organism>
<evidence type="ECO:0000256" key="5">
    <source>
        <dbReference type="ARBA" id="ARBA00022692"/>
    </source>
</evidence>
<dbReference type="PANTHER" id="PTHR47410:SF1">
    <property type="entry name" value="TOLL-LIKE RECEPTOR 8"/>
    <property type="match status" value="1"/>
</dbReference>
<evidence type="ECO:0000313" key="19">
    <source>
        <dbReference type="Proteomes" id="UP000261540"/>
    </source>
</evidence>
<dbReference type="GO" id="GO:0006954">
    <property type="term" value="P:inflammatory response"/>
    <property type="evidence" value="ECO:0007669"/>
    <property type="project" value="UniProtKB-KW"/>
</dbReference>
<comment type="subcellular location">
    <subcellularLocation>
        <location evidence="15">Endomembrane system</location>
        <topology evidence="15">Single-pass type I membrane protein</topology>
    </subcellularLocation>
    <subcellularLocation>
        <location evidence="1">Endosome</location>
    </subcellularLocation>
</comment>
<dbReference type="GO" id="GO:1902533">
    <property type="term" value="P:positive regulation of intracellular signal transduction"/>
    <property type="evidence" value="ECO:0007669"/>
    <property type="project" value="UniProtKB-ARBA"/>
</dbReference>
<dbReference type="FunFam" id="3.40.50.10140:FF:000003">
    <property type="entry name" value="Toll-like receptor 7"/>
    <property type="match status" value="1"/>
</dbReference>
<dbReference type="InterPro" id="IPR003591">
    <property type="entry name" value="Leu-rich_rpt_typical-subtyp"/>
</dbReference>
<sequence>SSWFKLWLFALGFFLTEAVRPGWISRTNPCDVSEIKTDVIFHCEKRRLKEVPSEISRNATILYLSENHIKNISISDFHDLHKLKKLYAGWLNMKQEVQIPKGIFQNMTNLNYLKLDGNCLQDVPENLPPSLRTLYLTRNKITKVTQYTFSAVKNITYIDLSKNCYYWMPCKKNFYIQNDSFWDLPKLKFLNLSFNNITNVPRKISDSVVVLHLSSNKIQHILENDFSGLTKLKELYLQGNCPRCYNSPYPCIPCPNGSIDIHSWAFRNLSALKILQLSGNSLHSLKGSWFECLPNLRVLHLSFNFLVDEIAHGNFLNYLPHLQTMNLNFNYNRMAYPSTLNLSNNFSKLVSLKYLHIAGYVFKQIRNVDLKPLYNLKNLSLLDFGTNFIVQTEPGVFSRFPNIKLVYLSENRLYPITGQTKALYGIGSESNDFQLPAPLTYYQEDEDYQEDRLPVKPECYSSGRVLSLSSNNIFFISPKQFEGYSNISCLNLSNNGFTAALNGTEFSSLPNLTYLDLSHNKIDLAYDNAFKEMKKLKVLDLSYNPHYFSISGVTHNLNFMQNLPELKILNLSSNNIFTLTSKKMISNSLQELRFQDNSLNKMWKDRDNSYFEIFKHLVNLTKLDLSYNKIDKIPLGVYENLPQTIIELNLRHNALKTFEWDKLIWFKNLTILDLSYNHLTHVSGNISAITNTLCILRLNNNKISQLYGGFLRNARSLQQLYLGHNKLTVINQSTFLSGPNNYLNLLHLEGNPFCCTCDVLEFILWLKNGDININHLATDVTCRMPDLLRGKAVVTFDIEQCVNNSEAFLIYFLCYTFVFSFMVIAIMMHLFYWDASYILHYWRAKIQGYHYLGSSGNSYEAFITYDTKDSHVSDWVLNHLRIQLEECGEIALPICLEERDWTPGSPVIDSLSQSIRQSRKTIFVLTEAYVQSGIFKMAIYLAHQRLLDENVDVIVLLLLEPVLQHSQFLHLRRRLCGKTVLEWPRNPSAEPWFWQCLRNIIRVDNQSMYSKLYSRYFTARVES</sequence>
<keyword evidence="3" id="KW-0399">Innate immunity</keyword>
<evidence type="ECO:0000256" key="8">
    <source>
        <dbReference type="ARBA" id="ARBA00022753"/>
    </source>
</evidence>
<dbReference type="Pfam" id="PF13855">
    <property type="entry name" value="LRR_8"/>
    <property type="match status" value="4"/>
</dbReference>
<dbReference type="SMART" id="SM00369">
    <property type="entry name" value="LRR_TYP"/>
    <property type="match status" value="13"/>
</dbReference>
<keyword evidence="9" id="KW-0391">Immunity</keyword>
<evidence type="ECO:0000256" key="3">
    <source>
        <dbReference type="ARBA" id="ARBA00022588"/>
    </source>
</evidence>
<dbReference type="SMART" id="SM00255">
    <property type="entry name" value="TIR"/>
    <property type="match status" value="1"/>
</dbReference>
<keyword evidence="8" id="KW-0967">Endosome</keyword>
<evidence type="ECO:0000256" key="1">
    <source>
        <dbReference type="ARBA" id="ARBA00004177"/>
    </source>
</evidence>
<evidence type="ECO:0000256" key="2">
    <source>
        <dbReference type="ARBA" id="ARBA00009634"/>
    </source>
</evidence>
<evidence type="ECO:0000256" key="16">
    <source>
        <dbReference type="SAM" id="SignalP"/>
    </source>
</evidence>
<dbReference type="GO" id="GO:0005768">
    <property type="term" value="C:endosome"/>
    <property type="evidence" value="ECO:0007669"/>
    <property type="project" value="UniProtKB-SubCell"/>
</dbReference>
<reference evidence="18" key="1">
    <citation type="submission" date="2025-08" db="UniProtKB">
        <authorList>
            <consortium name="Ensembl"/>
        </authorList>
    </citation>
    <scope>IDENTIFICATION</scope>
</reference>
<dbReference type="Gene3D" id="3.80.10.10">
    <property type="entry name" value="Ribonuclease Inhibitor"/>
    <property type="match status" value="1"/>
</dbReference>
<evidence type="ECO:0000256" key="15">
    <source>
        <dbReference type="ARBA" id="ARBA00046288"/>
    </source>
</evidence>
<dbReference type="PROSITE" id="PS51450">
    <property type="entry name" value="LRR"/>
    <property type="match status" value="5"/>
</dbReference>